<name>A0A368ZJZ1_9FLAO</name>
<dbReference type="OrthoDB" id="9800872at2"/>
<comment type="caution">
    <text evidence="2">The sequence shown here is derived from an EMBL/GenBank/DDBJ whole genome shotgun (WGS) entry which is preliminary data.</text>
</comment>
<gene>
    <name evidence="2" type="ORF">DFQ08_101906</name>
</gene>
<dbReference type="EMBL" id="QPJO01000001">
    <property type="protein sequence ID" value="RCW94102.1"/>
    <property type="molecule type" value="Genomic_DNA"/>
</dbReference>
<dbReference type="Gene3D" id="3.40.250.10">
    <property type="entry name" value="Rhodanese-like domain"/>
    <property type="match status" value="1"/>
</dbReference>
<dbReference type="SMART" id="SM00450">
    <property type="entry name" value="RHOD"/>
    <property type="match status" value="1"/>
</dbReference>
<dbReference type="InterPro" id="IPR050229">
    <property type="entry name" value="GlpE_sulfurtransferase"/>
</dbReference>
<dbReference type="PANTHER" id="PTHR43031:SF1">
    <property type="entry name" value="PYRIDINE NUCLEOTIDE-DISULPHIDE OXIDOREDUCTASE"/>
    <property type="match status" value="1"/>
</dbReference>
<dbReference type="GO" id="GO:0016740">
    <property type="term" value="F:transferase activity"/>
    <property type="evidence" value="ECO:0007669"/>
    <property type="project" value="UniProtKB-KW"/>
</dbReference>
<keyword evidence="3" id="KW-1185">Reference proteome</keyword>
<evidence type="ECO:0000313" key="3">
    <source>
        <dbReference type="Proteomes" id="UP000253436"/>
    </source>
</evidence>
<dbReference type="RefSeq" id="WP_114308572.1">
    <property type="nucleotide sequence ID" value="NZ_QPJO01000001.1"/>
</dbReference>
<dbReference type="AlphaFoldDB" id="A0A368ZJZ1"/>
<accession>A0A368ZJZ1</accession>
<dbReference type="InterPro" id="IPR001763">
    <property type="entry name" value="Rhodanese-like_dom"/>
</dbReference>
<dbReference type="Proteomes" id="UP000253436">
    <property type="component" value="Unassembled WGS sequence"/>
</dbReference>
<dbReference type="SUPFAM" id="SSF52821">
    <property type="entry name" value="Rhodanese/Cell cycle control phosphatase"/>
    <property type="match status" value="1"/>
</dbReference>
<dbReference type="PROSITE" id="PS50206">
    <property type="entry name" value="RHODANESE_3"/>
    <property type="match status" value="1"/>
</dbReference>
<evidence type="ECO:0000259" key="1">
    <source>
        <dbReference type="PROSITE" id="PS50206"/>
    </source>
</evidence>
<reference evidence="2 3" key="1">
    <citation type="submission" date="2018-07" db="EMBL/GenBank/DDBJ databases">
        <title>Genomic Encyclopedia of Type Strains, Phase III (KMG-III): the genomes of soil and plant-associated and newly described type strains.</title>
        <authorList>
            <person name="Whitman W."/>
        </authorList>
    </citation>
    <scope>NUCLEOTIDE SEQUENCE [LARGE SCALE GENOMIC DNA]</scope>
    <source>
        <strain evidence="2 3">CECT 7958</strain>
    </source>
</reference>
<feature type="domain" description="Rhodanese" evidence="1">
    <location>
        <begin position="19"/>
        <end position="102"/>
    </location>
</feature>
<dbReference type="InterPro" id="IPR036873">
    <property type="entry name" value="Rhodanese-like_dom_sf"/>
</dbReference>
<dbReference type="Pfam" id="PF00581">
    <property type="entry name" value="Rhodanese"/>
    <property type="match status" value="1"/>
</dbReference>
<keyword evidence="2" id="KW-0808">Transferase</keyword>
<organism evidence="2 3">
    <name type="scientific">Winogradskyella arenosi</name>
    <dbReference type="NCBI Taxonomy" id="533325"/>
    <lineage>
        <taxon>Bacteria</taxon>
        <taxon>Pseudomonadati</taxon>
        <taxon>Bacteroidota</taxon>
        <taxon>Flavobacteriia</taxon>
        <taxon>Flavobacteriales</taxon>
        <taxon>Flavobacteriaceae</taxon>
        <taxon>Winogradskyella</taxon>
    </lineage>
</organism>
<evidence type="ECO:0000313" key="2">
    <source>
        <dbReference type="EMBL" id="RCW94102.1"/>
    </source>
</evidence>
<protein>
    <submittedName>
        <fullName evidence="2">Rhodanese-related sulfurtransferase</fullName>
    </submittedName>
</protein>
<dbReference type="PANTHER" id="PTHR43031">
    <property type="entry name" value="FAD-DEPENDENT OXIDOREDUCTASE"/>
    <property type="match status" value="1"/>
</dbReference>
<proteinExistence type="predicted"/>
<sequence length="102" mass="10706">MGLLNALFGKSTNNVAEYVAKGAVLLDVRTASEYQGGHIKNAIHIPVQELGQRINEVKKLNKPVITYCASGMRSASAASLLKSKAVDAINGGGIGSLQRKLA</sequence>